<organism evidence="2 3">
    <name type="scientific">Candidatus Doudnabacteria bacterium RIFCSPHIGHO2_01_52_17</name>
    <dbReference type="NCBI Taxonomy" id="1817820"/>
    <lineage>
        <taxon>Bacteria</taxon>
        <taxon>Candidatus Doudnaibacteriota</taxon>
    </lineage>
</organism>
<accession>A0A1F5N9W8</accession>
<gene>
    <name evidence="2" type="ORF">A3K06_01620</name>
</gene>
<evidence type="ECO:0000259" key="1">
    <source>
        <dbReference type="PROSITE" id="PS51186"/>
    </source>
</evidence>
<name>A0A1F5N9W8_9BACT</name>
<proteinExistence type="predicted"/>
<dbReference type="Gene3D" id="3.40.630.30">
    <property type="match status" value="1"/>
</dbReference>
<protein>
    <recommendedName>
        <fullName evidence="1">N-acetyltransferase domain-containing protein</fullName>
    </recommendedName>
</protein>
<dbReference type="SUPFAM" id="SSF55729">
    <property type="entry name" value="Acyl-CoA N-acyltransferases (Nat)"/>
    <property type="match status" value="1"/>
</dbReference>
<dbReference type="PROSITE" id="PS51186">
    <property type="entry name" value="GNAT"/>
    <property type="match status" value="1"/>
</dbReference>
<dbReference type="GO" id="GO:0016747">
    <property type="term" value="F:acyltransferase activity, transferring groups other than amino-acyl groups"/>
    <property type="evidence" value="ECO:0007669"/>
    <property type="project" value="InterPro"/>
</dbReference>
<dbReference type="CDD" id="cd04301">
    <property type="entry name" value="NAT_SF"/>
    <property type="match status" value="1"/>
</dbReference>
<evidence type="ECO:0000313" key="3">
    <source>
        <dbReference type="Proteomes" id="UP000176547"/>
    </source>
</evidence>
<dbReference type="PANTHER" id="PTHR43328:SF1">
    <property type="entry name" value="N-ACETYLTRANSFERASE DOMAIN-CONTAINING PROTEIN"/>
    <property type="match status" value="1"/>
</dbReference>
<dbReference type="PANTHER" id="PTHR43328">
    <property type="entry name" value="ACETYLTRANSFERASE-RELATED"/>
    <property type="match status" value="1"/>
</dbReference>
<dbReference type="InterPro" id="IPR000182">
    <property type="entry name" value="GNAT_dom"/>
</dbReference>
<sequence>MSQALIRPGRKEDAKRVWELRNDPVARRWFKSQEEIPFDEQWYLKKYFTGGKSRCYVLELEQRVIGYCRLDYRVEDGTYEVSVAIEPAQYGKGYGTRMLSESLDMCRDRPLVALINKENAVSVKLFEKFGFKTEGDDKGFLRLVLIK</sequence>
<dbReference type="Proteomes" id="UP000176547">
    <property type="component" value="Unassembled WGS sequence"/>
</dbReference>
<reference evidence="2 3" key="1">
    <citation type="journal article" date="2016" name="Nat. Commun.">
        <title>Thousands of microbial genomes shed light on interconnected biogeochemical processes in an aquifer system.</title>
        <authorList>
            <person name="Anantharaman K."/>
            <person name="Brown C.T."/>
            <person name="Hug L.A."/>
            <person name="Sharon I."/>
            <person name="Castelle C.J."/>
            <person name="Probst A.J."/>
            <person name="Thomas B.C."/>
            <person name="Singh A."/>
            <person name="Wilkins M.J."/>
            <person name="Karaoz U."/>
            <person name="Brodie E.L."/>
            <person name="Williams K.H."/>
            <person name="Hubbard S.S."/>
            <person name="Banfield J.F."/>
        </authorList>
    </citation>
    <scope>NUCLEOTIDE SEQUENCE [LARGE SCALE GENOMIC DNA]</scope>
</reference>
<comment type="caution">
    <text evidence="2">The sequence shown here is derived from an EMBL/GenBank/DDBJ whole genome shotgun (WGS) entry which is preliminary data.</text>
</comment>
<dbReference type="EMBL" id="MFEG01000068">
    <property type="protein sequence ID" value="OGE74491.1"/>
    <property type="molecule type" value="Genomic_DNA"/>
</dbReference>
<dbReference type="InterPro" id="IPR016181">
    <property type="entry name" value="Acyl_CoA_acyltransferase"/>
</dbReference>
<evidence type="ECO:0000313" key="2">
    <source>
        <dbReference type="EMBL" id="OGE74491.1"/>
    </source>
</evidence>
<dbReference type="AlphaFoldDB" id="A0A1F5N9W8"/>
<feature type="domain" description="N-acetyltransferase" evidence="1">
    <location>
        <begin position="4"/>
        <end position="147"/>
    </location>
</feature>
<dbReference type="Pfam" id="PF13302">
    <property type="entry name" value="Acetyltransf_3"/>
    <property type="match status" value="1"/>
</dbReference>